<dbReference type="EMBL" id="VYQF01000005">
    <property type="protein sequence ID" value="KAA9037778.1"/>
    <property type="molecule type" value="Genomic_DNA"/>
</dbReference>
<evidence type="ECO:0000259" key="2">
    <source>
        <dbReference type="PROSITE" id="PS50093"/>
    </source>
</evidence>
<dbReference type="Pfam" id="PF00722">
    <property type="entry name" value="Glyco_hydro_16"/>
    <property type="match status" value="1"/>
</dbReference>
<sequence>MLVFVSCSKGKSGDSGNPTLGDVSINAIVNTDSSGDVSFTASAANAIGYNFDFGDGTLQSVTDGKVTCKYAASGNYTVNVVASGTGGQSKSKSVTVTVGVKLNLVWSDEFNTPGAPDPTKWKYDIGTGSGGWGNNELEYYTSRPENASISNGTLKIIANKESYNGSAYTSARMLTQGLYSFKYGKIEVMAKLPAGIGTWPAIWMLGNNISTVSWPACGEMDIMEQNGNQKNTIYGTLHYPTQVNPYGDGATTNLPSASAAFHKYSAIWTPGSVKLLVDDVVFYTLTNTNTLPFNQNFFIILNVAMGGNFGGTIDPAFTTDKMEIDYVRVYQ</sequence>
<dbReference type="AlphaFoldDB" id="A0A5J5IED7"/>
<dbReference type="CDD" id="cd00146">
    <property type="entry name" value="PKD"/>
    <property type="match status" value="1"/>
</dbReference>
<feature type="domain" description="GH16" evidence="3">
    <location>
        <begin position="71"/>
        <end position="331"/>
    </location>
</feature>
<dbReference type="Gene3D" id="2.60.120.200">
    <property type="match status" value="1"/>
</dbReference>
<dbReference type="InterPro" id="IPR013320">
    <property type="entry name" value="ConA-like_dom_sf"/>
</dbReference>
<dbReference type="Pfam" id="PF18911">
    <property type="entry name" value="PKD_4"/>
    <property type="match status" value="1"/>
</dbReference>
<name>A0A5J5IED7_9BACT</name>
<dbReference type="PROSITE" id="PS50093">
    <property type="entry name" value="PKD"/>
    <property type="match status" value="1"/>
</dbReference>
<dbReference type="PANTHER" id="PTHR10963">
    <property type="entry name" value="GLYCOSYL HYDROLASE-RELATED"/>
    <property type="match status" value="1"/>
</dbReference>
<evidence type="ECO:0000313" key="5">
    <source>
        <dbReference type="Proteomes" id="UP000326903"/>
    </source>
</evidence>
<accession>A0A5J5IED7</accession>
<keyword evidence="4" id="KW-0378">Hydrolase</keyword>
<dbReference type="GO" id="GO:0005975">
    <property type="term" value="P:carbohydrate metabolic process"/>
    <property type="evidence" value="ECO:0007669"/>
    <property type="project" value="InterPro"/>
</dbReference>
<comment type="caution">
    <text evidence="4">The sequence shown here is derived from an EMBL/GenBank/DDBJ whole genome shotgun (WGS) entry which is preliminary data.</text>
</comment>
<dbReference type="PROSITE" id="PS51762">
    <property type="entry name" value="GH16_2"/>
    <property type="match status" value="1"/>
</dbReference>
<dbReference type="InterPro" id="IPR000757">
    <property type="entry name" value="Beta-glucanase-like"/>
</dbReference>
<dbReference type="InterPro" id="IPR050546">
    <property type="entry name" value="Glycosyl_Hydrlase_16"/>
</dbReference>
<dbReference type="InterPro" id="IPR013783">
    <property type="entry name" value="Ig-like_fold"/>
</dbReference>
<evidence type="ECO:0000256" key="1">
    <source>
        <dbReference type="ARBA" id="ARBA00006865"/>
    </source>
</evidence>
<dbReference type="InterPro" id="IPR022409">
    <property type="entry name" value="PKD/Chitinase_dom"/>
</dbReference>
<dbReference type="InterPro" id="IPR035986">
    <property type="entry name" value="PKD_dom_sf"/>
</dbReference>
<dbReference type="GO" id="GO:0004553">
    <property type="term" value="F:hydrolase activity, hydrolyzing O-glycosyl compounds"/>
    <property type="evidence" value="ECO:0007669"/>
    <property type="project" value="InterPro"/>
</dbReference>
<reference evidence="4 5" key="1">
    <citation type="submission" date="2019-09" db="EMBL/GenBank/DDBJ databases">
        <title>Draft genome sequence of Ginsengibacter sp. BR5-29.</title>
        <authorList>
            <person name="Im W.-T."/>
        </authorList>
    </citation>
    <scope>NUCLEOTIDE SEQUENCE [LARGE SCALE GENOMIC DNA]</scope>
    <source>
        <strain evidence="4 5">BR5-29</strain>
    </source>
</reference>
<dbReference type="Gene3D" id="2.60.40.10">
    <property type="entry name" value="Immunoglobulins"/>
    <property type="match status" value="1"/>
</dbReference>
<comment type="similarity">
    <text evidence="1">Belongs to the glycosyl hydrolase 16 family.</text>
</comment>
<dbReference type="CDD" id="cd08023">
    <property type="entry name" value="GH16_laminarinase_like"/>
    <property type="match status" value="1"/>
</dbReference>
<evidence type="ECO:0000259" key="3">
    <source>
        <dbReference type="PROSITE" id="PS51762"/>
    </source>
</evidence>
<dbReference type="SUPFAM" id="SSF49899">
    <property type="entry name" value="Concanavalin A-like lectins/glucanases"/>
    <property type="match status" value="1"/>
</dbReference>
<dbReference type="SUPFAM" id="SSF49299">
    <property type="entry name" value="PKD domain"/>
    <property type="match status" value="1"/>
</dbReference>
<feature type="domain" description="PKD" evidence="2">
    <location>
        <begin position="42"/>
        <end position="98"/>
    </location>
</feature>
<dbReference type="Proteomes" id="UP000326903">
    <property type="component" value="Unassembled WGS sequence"/>
</dbReference>
<proteinExistence type="inferred from homology"/>
<dbReference type="InterPro" id="IPR000601">
    <property type="entry name" value="PKD_dom"/>
</dbReference>
<dbReference type="SMART" id="SM00089">
    <property type="entry name" value="PKD"/>
    <property type="match status" value="1"/>
</dbReference>
<dbReference type="PANTHER" id="PTHR10963:SF55">
    <property type="entry name" value="GLYCOSIDE HYDROLASE FAMILY 16 PROTEIN"/>
    <property type="match status" value="1"/>
</dbReference>
<evidence type="ECO:0000313" key="4">
    <source>
        <dbReference type="EMBL" id="KAA9037778.1"/>
    </source>
</evidence>
<gene>
    <name evidence="4" type="ORF">FW778_16055</name>
</gene>
<keyword evidence="5" id="KW-1185">Reference proteome</keyword>
<protein>
    <submittedName>
        <fullName evidence="4">Family 16 glycosylhydrolase</fullName>
    </submittedName>
</protein>
<organism evidence="4 5">
    <name type="scientific">Ginsengibacter hankyongi</name>
    <dbReference type="NCBI Taxonomy" id="2607284"/>
    <lineage>
        <taxon>Bacteria</taxon>
        <taxon>Pseudomonadati</taxon>
        <taxon>Bacteroidota</taxon>
        <taxon>Chitinophagia</taxon>
        <taxon>Chitinophagales</taxon>
        <taxon>Chitinophagaceae</taxon>
        <taxon>Ginsengibacter</taxon>
    </lineage>
</organism>